<dbReference type="InterPro" id="IPR002502">
    <property type="entry name" value="Amidase_domain"/>
</dbReference>
<evidence type="ECO:0000259" key="5">
    <source>
        <dbReference type="SMART" id="SM00701"/>
    </source>
</evidence>
<gene>
    <name evidence="6" type="ORF">FLK61_26290</name>
</gene>
<protein>
    <recommendedName>
        <fullName evidence="3">Autolysin</fullName>
    </recommendedName>
    <alternativeName>
        <fullName evidence="2">Cell wall hydrolase</fullName>
    </alternativeName>
</protein>
<dbReference type="CDD" id="cd06583">
    <property type="entry name" value="PGRP"/>
    <property type="match status" value="1"/>
</dbReference>
<dbReference type="InterPro" id="IPR036505">
    <property type="entry name" value="Amidase/PGRP_sf"/>
</dbReference>
<feature type="domain" description="Peptidoglycan recognition protein family" evidence="5">
    <location>
        <begin position="1"/>
        <end position="138"/>
    </location>
</feature>
<keyword evidence="7" id="KW-1185">Reference proteome</keyword>
<organism evidence="6 7">
    <name type="scientific">Paenalkalicoccus suaedae</name>
    <dbReference type="NCBI Taxonomy" id="2592382"/>
    <lineage>
        <taxon>Bacteria</taxon>
        <taxon>Bacillati</taxon>
        <taxon>Bacillota</taxon>
        <taxon>Bacilli</taxon>
        <taxon>Bacillales</taxon>
        <taxon>Bacillaceae</taxon>
        <taxon>Paenalkalicoccus</taxon>
    </lineage>
</organism>
<dbReference type="KEGG" id="psua:FLK61_26290"/>
<dbReference type="InterPro" id="IPR006619">
    <property type="entry name" value="PGRP_domain_met/bac"/>
</dbReference>
<accession>A0A859FAE9</accession>
<dbReference type="GO" id="GO:0008270">
    <property type="term" value="F:zinc ion binding"/>
    <property type="evidence" value="ECO:0007669"/>
    <property type="project" value="InterPro"/>
</dbReference>
<reference evidence="7" key="1">
    <citation type="submission" date="2019-07" db="EMBL/GenBank/DDBJ databases">
        <title>Bacillus alkalisoli sp. nov. isolated from saline soil.</title>
        <authorList>
            <person name="Sun J.-Q."/>
            <person name="Xu L."/>
        </authorList>
    </citation>
    <scope>NUCLEOTIDE SEQUENCE [LARGE SCALE GENOMIC DNA]</scope>
    <source>
        <strain evidence="7">M4U3P1</strain>
    </source>
</reference>
<evidence type="ECO:0000256" key="1">
    <source>
        <dbReference type="ARBA" id="ARBA00007553"/>
    </source>
</evidence>
<sequence length="216" mass="23759">MNIVDRGFTFSNIASMPAENIDGVIIHHFGAPETYTIASAHRDHSDVRRNSAGISAGIGYNGLVDTDGTKVRGRMFRQGAHARGYNARHFGIATPGNFNNTRPREVVLESMAEFAAWVLKQANLPVNATTVRGHRDVGQTDCPGRNFDMVDFRKRVQKYMGVTNVSAKPTNEPSAWAKATWEKATKAGIVDGNRPQEPVTRQEMAAMFDRAGLLDK</sequence>
<evidence type="ECO:0000256" key="2">
    <source>
        <dbReference type="ARBA" id="ARBA00030881"/>
    </source>
</evidence>
<dbReference type="SMART" id="SM00644">
    <property type="entry name" value="Ami_2"/>
    <property type="match status" value="1"/>
</dbReference>
<dbReference type="AlphaFoldDB" id="A0A859FAE9"/>
<comment type="similarity">
    <text evidence="1">Belongs to the N-acetylmuramoyl-L-alanine amidase 2 family.</text>
</comment>
<evidence type="ECO:0000313" key="6">
    <source>
        <dbReference type="EMBL" id="QKS70273.1"/>
    </source>
</evidence>
<dbReference type="InterPro" id="IPR015510">
    <property type="entry name" value="PGRP"/>
</dbReference>
<evidence type="ECO:0000256" key="3">
    <source>
        <dbReference type="ARBA" id="ARBA00032390"/>
    </source>
</evidence>
<dbReference type="PANTHER" id="PTHR11022:SF41">
    <property type="entry name" value="PEPTIDOGLYCAN-RECOGNITION PROTEIN LC-RELATED"/>
    <property type="match status" value="1"/>
</dbReference>
<dbReference type="GO" id="GO:0009253">
    <property type="term" value="P:peptidoglycan catabolic process"/>
    <property type="evidence" value="ECO:0007669"/>
    <property type="project" value="InterPro"/>
</dbReference>
<evidence type="ECO:0000313" key="7">
    <source>
        <dbReference type="Proteomes" id="UP000318138"/>
    </source>
</evidence>
<evidence type="ECO:0000259" key="4">
    <source>
        <dbReference type="SMART" id="SM00644"/>
    </source>
</evidence>
<dbReference type="Gene3D" id="3.40.80.10">
    <property type="entry name" value="Peptidoglycan recognition protein-like"/>
    <property type="match status" value="1"/>
</dbReference>
<name>A0A859FAE9_9BACI</name>
<feature type="domain" description="N-acetylmuramoyl-L-alanine amidase" evidence="4">
    <location>
        <begin position="11"/>
        <end position="144"/>
    </location>
</feature>
<dbReference type="SMART" id="SM00701">
    <property type="entry name" value="PGRP"/>
    <property type="match status" value="1"/>
</dbReference>
<dbReference type="Proteomes" id="UP000318138">
    <property type="component" value="Chromosome"/>
</dbReference>
<dbReference type="EMBL" id="CP041372">
    <property type="protein sequence ID" value="QKS70273.1"/>
    <property type="molecule type" value="Genomic_DNA"/>
</dbReference>
<dbReference type="Pfam" id="PF01510">
    <property type="entry name" value="Amidase_2"/>
    <property type="match status" value="1"/>
</dbReference>
<dbReference type="PANTHER" id="PTHR11022">
    <property type="entry name" value="PEPTIDOGLYCAN RECOGNITION PROTEIN"/>
    <property type="match status" value="1"/>
</dbReference>
<dbReference type="GO" id="GO:0008745">
    <property type="term" value="F:N-acetylmuramoyl-L-alanine amidase activity"/>
    <property type="evidence" value="ECO:0007669"/>
    <property type="project" value="InterPro"/>
</dbReference>
<proteinExistence type="inferred from homology"/>
<dbReference type="SUPFAM" id="SSF55846">
    <property type="entry name" value="N-acetylmuramoyl-L-alanine amidase-like"/>
    <property type="match status" value="1"/>
</dbReference>
<dbReference type="RefSeq" id="WP_176008313.1">
    <property type="nucleotide sequence ID" value="NZ_CP041372.2"/>
</dbReference>